<feature type="chain" id="PRO_5012395216" description="Carbohydrate-binding module family 19 domain-containing protein" evidence="1">
    <location>
        <begin position="21"/>
        <end position="120"/>
    </location>
</feature>
<comment type="caution">
    <text evidence="2">The sequence shown here is derived from an EMBL/GenBank/DDBJ whole genome shotgun (WGS) entry which is preliminary data.</text>
</comment>
<keyword evidence="3" id="KW-1185">Reference proteome</keyword>
<reference evidence="2 3" key="1">
    <citation type="submission" date="2016-07" db="EMBL/GenBank/DDBJ databases">
        <title>Pervasive Adenine N6-methylation of Active Genes in Fungi.</title>
        <authorList>
            <consortium name="DOE Joint Genome Institute"/>
            <person name="Mondo S.J."/>
            <person name="Dannebaum R.O."/>
            <person name="Kuo R.C."/>
            <person name="Labutti K."/>
            <person name="Haridas S."/>
            <person name="Kuo A."/>
            <person name="Salamov A."/>
            <person name="Ahrendt S.R."/>
            <person name="Lipzen A."/>
            <person name="Sullivan W."/>
            <person name="Andreopoulos W.B."/>
            <person name="Clum A."/>
            <person name="Lindquist E."/>
            <person name="Daum C."/>
            <person name="Ramamoorthy G.K."/>
            <person name="Gryganskyi A."/>
            <person name="Culley D."/>
            <person name="Magnuson J.K."/>
            <person name="James T.Y."/>
            <person name="O'Malley M.A."/>
            <person name="Stajich J.E."/>
            <person name="Spatafora J.W."/>
            <person name="Visel A."/>
            <person name="Grigoriev I.V."/>
        </authorList>
    </citation>
    <scope>NUCLEOTIDE SEQUENCE [LARGE SCALE GENOMIC DNA]</scope>
    <source>
        <strain evidence="2 3">ATCC 12442</strain>
    </source>
</reference>
<evidence type="ECO:0000313" key="3">
    <source>
        <dbReference type="Proteomes" id="UP000193922"/>
    </source>
</evidence>
<evidence type="ECO:0000313" key="2">
    <source>
        <dbReference type="EMBL" id="ORX72468.1"/>
    </source>
</evidence>
<dbReference type="AlphaFoldDB" id="A0A1Y1WGK0"/>
<evidence type="ECO:0000256" key="1">
    <source>
        <dbReference type="SAM" id="SignalP"/>
    </source>
</evidence>
<sequence length="120" mass="12632">MKYAITITALLSLAYTGTSACVSGTYRCAQKSGLAAQFLQCANGSEISMMCGPGTVCYSQGNSIMCGFPVDTASEPATDKGLVAGAQCQALSPWDEYVCPGESGVPCVFPQVRQWQLHTF</sequence>
<protein>
    <recommendedName>
        <fullName evidence="4">Carbohydrate-binding module family 19 domain-containing protein</fullName>
    </recommendedName>
</protein>
<proteinExistence type="predicted"/>
<organism evidence="2 3">
    <name type="scientific">Linderina pennispora</name>
    <dbReference type="NCBI Taxonomy" id="61395"/>
    <lineage>
        <taxon>Eukaryota</taxon>
        <taxon>Fungi</taxon>
        <taxon>Fungi incertae sedis</taxon>
        <taxon>Zoopagomycota</taxon>
        <taxon>Kickxellomycotina</taxon>
        <taxon>Kickxellomycetes</taxon>
        <taxon>Kickxellales</taxon>
        <taxon>Kickxellaceae</taxon>
        <taxon>Linderina</taxon>
    </lineage>
</organism>
<dbReference type="Proteomes" id="UP000193922">
    <property type="component" value="Unassembled WGS sequence"/>
</dbReference>
<feature type="signal peptide" evidence="1">
    <location>
        <begin position="1"/>
        <end position="20"/>
    </location>
</feature>
<gene>
    <name evidence="2" type="ORF">DL89DRAFT_113438</name>
</gene>
<dbReference type="OrthoDB" id="5569703at2759"/>
<keyword evidence="1" id="KW-0732">Signal</keyword>
<dbReference type="GeneID" id="63799786"/>
<dbReference type="EMBL" id="MCFD01000003">
    <property type="protein sequence ID" value="ORX72468.1"/>
    <property type="molecule type" value="Genomic_DNA"/>
</dbReference>
<dbReference type="RefSeq" id="XP_040745892.1">
    <property type="nucleotide sequence ID" value="XM_040883138.1"/>
</dbReference>
<accession>A0A1Y1WGK0</accession>
<evidence type="ECO:0008006" key="4">
    <source>
        <dbReference type="Google" id="ProtNLM"/>
    </source>
</evidence>
<name>A0A1Y1WGK0_9FUNG</name>
<dbReference type="PROSITE" id="PS51257">
    <property type="entry name" value="PROKAR_LIPOPROTEIN"/>
    <property type="match status" value="1"/>
</dbReference>